<evidence type="ECO:0000313" key="5">
    <source>
        <dbReference type="Proteomes" id="UP000244940"/>
    </source>
</evidence>
<dbReference type="RefSeq" id="WP_109533817.1">
    <property type="nucleotide sequence ID" value="NZ_CAXPUO010000002.1"/>
</dbReference>
<dbReference type="SUPFAM" id="SSF54637">
    <property type="entry name" value="Thioesterase/thiol ester dehydrase-isomerase"/>
    <property type="match status" value="1"/>
</dbReference>
<dbReference type="AlphaFoldDB" id="A0A2U2C8Y1"/>
<proteinExistence type="inferred from homology"/>
<evidence type="ECO:0000256" key="1">
    <source>
        <dbReference type="ARBA" id="ARBA00008324"/>
    </source>
</evidence>
<dbReference type="Gene3D" id="3.10.129.10">
    <property type="entry name" value="Hotdog Thioesterase"/>
    <property type="match status" value="1"/>
</dbReference>
<dbReference type="InterPro" id="IPR029069">
    <property type="entry name" value="HotDog_dom_sf"/>
</dbReference>
<keyword evidence="5" id="KW-1185">Reference proteome</keyword>
<dbReference type="InterPro" id="IPR006683">
    <property type="entry name" value="Thioestr_dom"/>
</dbReference>
<dbReference type="PANTHER" id="PTHR43240:SF5">
    <property type="entry name" value="1,4-DIHYDROXY-2-NAPHTHOYL-COA THIOESTERASE 1"/>
    <property type="match status" value="1"/>
</dbReference>
<dbReference type="Pfam" id="PF03061">
    <property type="entry name" value="4HBT"/>
    <property type="match status" value="1"/>
</dbReference>
<comment type="caution">
    <text evidence="4">The sequence shown here is derived from an EMBL/GenBank/DDBJ whole genome shotgun (WGS) entry which is preliminary data.</text>
</comment>
<gene>
    <name evidence="4" type="ORF">C4N9_13320</name>
</gene>
<dbReference type="GeneID" id="94365872"/>
<evidence type="ECO:0000259" key="3">
    <source>
        <dbReference type="Pfam" id="PF03061"/>
    </source>
</evidence>
<dbReference type="GO" id="GO:0061522">
    <property type="term" value="F:1,4-dihydroxy-2-naphthoyl-CoA thioesterase activity"/>
    <property type="evidence" value="ECO:0007669"/>
    <property type="project" value="TreeGrafter"/>
</dbReference>
<evidence type="ECO:0000256" key="2">
    <source>
        <dbReference type="ARBA" id="ARBA00022801"/>
    </source>
</evidence>
<dbReference type="CDD" id="cd03443">
    <property type="entry name" value="PaaI_thioesterase"/>
    <property type="match status" value="1"/>
</dbReference>
<dbReference type="InterPro" id="IPR003736">
    <property type="entry name" value="PAAI_dom"/>
</dbReference>
<protein>
    <submittedName>
        <fullName evidence="4">Esterase</fullName>
    </submittedName>
</protein>
<keyword evidence="2" id="KW-0378">Hydrolase</keyword>
<feature type="domain" description="Thioesterase" evidence="3">
    <location>
        <begin position="59"/>
        <end position="136"/>
    </location>
</feature>
<dbReference type="Proteomes" id="UP000244940">
    <property type="component" value="Unassembled WGS sequence"/>
</dbReference>
<dbReference type="OrthoDB" id="9813282at2"/>
<comment type="similarity">
    <text evidence="1">Belongs to the thioesterase PaaI family.</text>
</comment>
<sequence>MTETNTPEPIWKTPFSIDRANQLSKGCANERLGIELIEAGPDYVVGRMPVDERTKQPAGILHGGASVLLAETLASFAGAFCVDPETQSVVGQEINANHLRSATSGHVTGTARPLHLGRRSHVWEIHITNDDGKLVCVSRMTLAVVDRPSSGRY</sequence>
<reference evidence="4 5" key="1">
    <citation type="submission" date="2018-05" db="EMBL/GenBank/DDBJ databases">
        <title>Pararhodobacter marina sp. nov., isolated from deep-sea water of the Indian Ocean.</title>
        <authorList>
            <person name="Lai Q.Sr."/>
            <person name="Liu X."/>
            <person name="Shao Z."/>
        </authorList>
    </citation>
    <scope>NUCLEOTIDE SEQUENCE [LARGE SCALE GENOMIC DNA]</scope>
    <source>
        <strain evidence="4 5">CIC4N-9</strain>
    </source>
</reference>
<evidence type="ECO:0000313" key="4">
    <source>
        <dbReference type="EMBL" id="PWE28311.1"/>
    </source>
</evidence>
<organism evidence="4 5">
    <name type="scientific">Pararhodobacter marinus</name>
    <dbReference type="NCBI Taxonomy" id="2184063"/>
    <lineage>
        <taxon>Bacteria</taxon>
        <taxon>Pseudomonadati</taxon>
        <taxon>Pseudomonadota</taxon>
        <taxon>Alphaproteobacteria</taxon>
        <taxon>Rhodobacterales</taxon>
        <taxon>Paracoccaceae</taxon>
        <taxon>Pararhodobacter</taxon>
    </lineage>
</organism>
<name>A0A2U2C8Y1_9RHOB</name>
<dbReference type="PANTHER" id="PTHR43240">
    <property type="entry name" value="1,4-DIHYDROXY-2-NAPHTHOYL-COA THIOESTERASE 1"/>
    <property type="match status" value="1"/>
</dbReference>
<accession>A0A2U2C8Y1</accession>
<dbReference type="EMBL" id="QEYD01000007">
    <property type="protein sequence ID" value="PWE28311.1"/>
    <property type="molecule type" value="Genomic_DNA"/>
</dbReference>
<dbReference type="NCBIfam" id="TIGR00369">
    <property type="entry name" value="unchar_dom_1"/>
    <property type="match status" value="1"/>
</dbReference>
<dbReference type="GO" id="GO:0005829">
    <property type="term" value="C:cytosol"/>
    <property type="evidence" value="ECO:0007669"/>
    <property type="project" value="TreeGrafter"/>
</dbReference>